<dbReference type="InterPro" id="IPR032914">
    <property type="entry name" value="Vam6/VPS39/TRAP1"/>
</dbReference>
<dbReference type="EMBL" id="JAGTXO010000050">
    <property type="protein sequence ID" value="KAG8458542.1"/>
    <property type="molecule type" value="Genomic_DNA"/>
</dbReference>
<dbReference type="GO" id="GO:0034058">
    <property type="term" value="P:endosomal vesicle fusion"/>
    <property type="evidence" value="ECO:0007669"/>
    <property type="project" value="TreeGrafter"/>
</dbReference>
<dbReference type="GO" id="GO:0015031">
    <property type="term" value="P:protein transport"/>
    <property type="evidence" value="ECO:0007669"/>
    <property type="project" value="UniProtKB-KW"/>
</dbReference>
<dbReference type="GO" id="GO:0006914">
    <property type="term" value="P:autophagy"/>
    <property type="evidence" value="ECO:0007669"/>
    <property type="project" value="TreeGrafter"/>
</dbReference>
<dbReference type="PANTHER" id="PTHR12894:SF27">
    <property type="entry name" value="TRANSFORMING GROWTH FACTOR-BETA RECEPTOR-ASSOCIATED PROTEIN 1"/>
    <property type="match status" value="1"/>
</dbReference>
<dbReference type="GO" id="GO:0005737">
    <property type="term" value="C:cytoplasm"/>
    <property type="evidence" value="ECO:0007669"/>
    <property type="project" value="UniProtKB-SubCell"/>
</dbReference>
<sequence>MAAEPFSSSVLLRDDALRFESAASCGARLLLGAADGTLVVCAPSGSGSDRYDILETRRQFAPRAIVALEAHERLDLLVVLSDGLVHVHALGDLRRLSVLNMLRGVGVLALTRASDAGDCLLAVSRGAKAHVLRWAPSARAFVDVAEVGVPDGAVGGGGGGGGTVAPHLKAAVSHLTDVVSDAVSTVAKETCAAAVFGAAAAFGGAASASVVAGGGPIGGGGSASGTLATLLLWLADADGARELIIGTRREYLRFEIGARRLVPLFKTARAGGTAVGARVGRGEALLCQERIGCFVGLGGEPSRKFQLSFRDPPAIVCASGDFLLSAAPPPSPPTLATTPTAARAQSAGTTRPSAREVGTAAGGNGSMGISMEVRLLQTQDVMQTLALPPLGAAGLAPACVCAHAGDSDGGGGDDGARGDGDGARACVDQLPHMVVVANGGSVVALRPLPLLELQRRLVAARRFDEATALCASAHGAGTRAAAYARRAIAQLHAFSSLHERRFDAACAALSDAHARPLDVLSLYPKLLPAGVAPRAVVVELAPAGRVERVAGADGPARAYLPVRVQPLELADEAQIVALYSSLRGFLERARRQPELLLPPPPSGRAATGADARDGLVRPVHGARAQDGELTDAEREAELVACDSALLKVLLSIDQPAIFPFLRQPNACALNEAESILLRYRQIHELVGLWQGRGMHAKALELLASIGQRHAFATGAAGTAGAAACAQTGLDDAQTVAFGGTRATVEYLRGLRAAELELIFKYSAWPLRADPDGALRIFCDPHDGGRRGGDAAGARGEPRARRGGALPPDAVYDHICALASPQLGLRYLEAVLITAPGASATGAAGGTCNMSDGLPNGADAGSARLHDELARGLLAHVERLCAELHELQCAAPAAEPTNARVVAAPHATAKPRAAASAIASELAAVRARFAAIVRRSRKVGTEHLLAQITTVDGVRAGASPAGARARALAPERTLLLRKLGRHEAALRLLVYELGDMEGAHAYCATVAVEEQRVGLDDTAAAEPAPPLRAAAAAQPPTHRQSTYDHLVRVLLRPADGRAADVPAALALVRAHAEEVDPYCALELLPAHVPIATLAEWLHASLRALEARGRAAQVARNLLKADSLAVRGALGEARREQVVLEPDTPCAVCGKRIGTAAFARYPNAVVAHLVCSADSVHVCPVTREDFRRRALSAGLTRG</sequence>
<evidence type="ECO:0000256" key="1">
    <source>
        <dbReference type="ARBA" id="ARBA00004496"/>
    </source>
</evidence>
<gene>
    <name evidence="7" type="ORF">KFE25_003077</name>
</gene>
<keyword evidence="2" id="KW-0813">Transport</keyword>
<feature type="region of interest" description="Disordered" evidence="5">
    <location>
        <begin position="328"/>
        <end position="363"/>
    </location>
</feature>
<evidence type="ECO:0000256" key="5">
    <source>
        <dbReference type="SAM" id="MobiDB-lite"/>
    </source>
</evidence>
<dbReference type="InterPro" id="IPR019453">
    <property type="entry name" value="VPS39/TGFA1_Znf"/>
</dbReference>
<evidence type="ECO:0000256" key="2">
    <source>
        <dbReference type="ARBA" id="ARBA00022448"/>
    </source>
</evidence>
<comment type="caution">
    <text evidence="7">The sequence shown here is derived from an EMBL/GenBank/DDBJ whole genome shotgun (WGS) entry which is preliminary data.</text>
</comment>
<dbReference type="InterPro" id="IPR019452">
    <property type="entry name" value="VPS39/TGF_beta_rcpt-assoc_1"/>
</dbReference>
<accession>A0A8J6C169</accession>
<keyword evidence="3" id="KW-0963">Cytoplasm</keyword>
<dbReference type="Proteomes" id="UP000751190">
    <property type="component" value="Unassembled WGS sequence"/>
</dbReference>
<dbReference type="InterPro" id="IPR001180">
    <property type="entry name" value="CNH_dom"/>
</dbReference>
<comment type="subcellular location">
    <subcellularLocation>
        <location evidence="1">Cytoplasm</location>
    </subcellularLocation>
</comment>
<feature type="domain" description="CNH" evidence="6">
    <location>
        <begin position="16"/>
        <end position="400"/>
    </location>
</feature>
<dbReference type="OrthoDB" id="5325112at2759"/>
<dbReference type="Pfam" id="PF10367">
    <property type="entry name" value="zf-Vps39_C"/>
    <property type="match status" value="1"/>
</dbReference>
<evidence type="ECO:0000256" key="4">
    <source>
        <dbReference type="ARBA" id="ARBA00022927"/>
    </source>
</evidence>
<protein>
    <recommendedName>
        <fullName evidence="6">CNH domain-containing protein</fullName>
    </recommendedName>
</protein>
<keyword evidence="4" id="KW-0653">Protein transport</keyword>
<dbReference type="PANTHER" id="PTHR12894">
    <property type="entry name" value="CNH DOMAIN CONTAINING"/>
    <property type="match status" value="1"/>
</dbReference>
<reference evidence="7" key="1">
    <citation type="submission" date="2021-05" db="EMBL/GenBank/DDBJ databases">
        <title>The genome of the haptophyte Pavlova lutheri (Diacronema luteri, Pavlovales) - a model for lipid biosynthesis in eukaryotic algae.</title>
        <authorList>
            <person name="Hulatt C.J."/>
            <person name="Posewitz M.C."/>
        </authorList>
    </citation>
    <scope>NUCLEOTIDE SEQUENCE</scope>
    <source>
        <strain evidence="7">NIVA-4/92</strain>
    </source>
</reference>
<dbReference type="Pfam" id="PF10366">
    <property type="entry name" value="Vps39_1"/>
    <property type="match status" value="1"/>
</dbReference>
<proteinExistence type="predicted"/>
<evidence type="ECO:0000259" key="6">
    <source>
        <dbReference type="PROSITE" id="PS50219"/>
    </source>
</evidence>
<keyword evidence="8" id="KW-1185">Reference proteome</keyword>
<evidence type="ECO:0000313" key="8">
    <source>
        <dbReference type="Proteomes" id="UP000751190"/>
    </source>
</evidence>
<dbReference type="PROSITE" id="PS50219">
    <property type="entry name" value="CNH"/>
    <property type="match status" value="1"/>
</dbReference>
<organism evidence="7 8">
    <name type="scientific">Diacronema lutheri</name>
    <name type="common">Unicellular marine alga</name>
    <name type="synonym">Monochrysis lutheri</name>
    <dbReference type="NCBI Taxonomy" id="2081491"/>
    <lineage>
        <taxon>Eukaryota</taxon>
        <taxon>Haptista</taxon>
        <taxon>Haptophyta</taxon>
        <taxon>Pavlovophyceae</taxon>
        <taxon>Pavlovales</taxon>
        <taxon>Pavlovaceae</taxon>
        <taxon>Diacronema</taxon>
    </lineage>
</organism>
<dbReference type="AlphaFoldDB" id="A0A8J6C169"/>
<name>A0A8J6C169_DIALT</name>
<evidence type="ECO:0000313" key="7">
    <source>
        <dbReference type="EMBL" id="KAG8458542.1"/>
    </source>
</evidence>
<dbReference type="GO" id="GO:0016020">
    <property type="term" value="C:membrane"/>
    <property type="evidence" value="ECO:0007669"/>
    <property type="project" value="TreeGrafter"/>
</dbReference>
<evidence type="ECO:0000256" key="3">
    <source>
        <dbReference type="ARBA" id="ARBA00022490"/>
    </source>
</evidence>